<dbReference type="Gene3D" id="2.60.40.1180">
    <property type="entry name" value="Golgi alpha-mannosidase II"/>
    <property type="match status" value="1"/>
</dbReference>
<evidence type="ECO:0000313" key="10">
    <source>
        <dbReference type="EMBL" id="UZJ24395.1"/>
    </source>
</evidence>
<gene>
    <name evidence="10" type="ORF">RHODO2019_14780</name>
</gene>
<dbReference type="InterPro" id="IPR017853">
    <property type="entry name" value="GH"/>
</dbReference>
<evidence type="ECO:0000259" key="8">
    <source>
        <dbReference type="Pfam" id="PF08532"/>
    </source>
</evidence>
<evidence type="ECO:0000259" key="9">
    <source>
        <dbReference type="Pfam" id="PF08533"/>
    </source>
</evidence>
<dbReference type="Pfam" id="PF08533">
    <property type="entry name" value="Glyco_hydro_42C"/>
    <property type="match status" value="1"/>
</dbReference>
<evidence type="ECO:0000256" key="1">
    <source>
        <dbReference type="ARBA" id="ARBA00001412"/>
    </source>
</evidence>
<evidence type="ECO:0000256" key="3">
    <source>
        <dbReference type="ARBA" id="ARBA00012756"/>
    </source>
</evidence>
<dbReference type="PIRSF" id="PIRSF001084">
    <property type="entry name" value="B-galactosidase"/>
    <property type="match status" value="1"/>
</dbReference>
<feature type="domain" description="Beta-galactosidase trimerisation" evidence="8">
    <location>
        <begin position="396"/>
        <end position="600"/>
    </location>
</feature>
<dbReference type="InterPro" id="IPR013529">
    <property type="entry name" value="Glyco_hydro_42_N"/>
</dbReference>
<dbReference type="Pfam" id="PF02449">
    <property type="entry name" value="Glyco_hydro_42"/>
    <property type="match status" value="1"/>
</dbReference>
<name>A0ABY6NYF6_9NOCA</name>
<keyword evidence="4 6" id="KW-0378">Hydrolase</keyword>
<reference evidence="10" key="1">
    <citation type="submission" date="2022-10" db="EMBL/GenBank/DDBJ databases">
        <title>Rhodococcus sp.75.</title>
        <authorList>
            <person name="Sun M."/>
        </authorList>
    </citation>
    <scope>NUCLEOTIDE SEQUENCE</scope>
    <source>
        <strain evidence="10">75</strain>
    </source>
</reference>
<dbReference type="Gene3D" id="3.40.50.880">
    <property type="match status" value="1"/>
</dbReference>
<keyword evidence="11" id="KW-1185">Reference proteome</keyword>
<evidence type="ECO:0000256" key="5">
    <source>
        <dbReference type="ARBA" id="ARBA00023295"/>
    </source>
</evidence>
<dbReference type="RefSeq" id="WP_265382502.1">
    <property type="nucleotide sequence ID" value="NZ_CP110615.1"/>
</dbReference>
<protein>
    <recommendedName>
        <fullName evidence="3 6">Beta-galactosidase</fullName>
        <shortName evidence="6">Beta-gal</shortName>
        <ecNumber evidence="3 6">3.2.1.23</ecNumber>
    </recommendedName>
</protein>
<feature type="domain" description="Glycoside hydrolase family 42 N-terminal" evidence="7">
    <location>
        <begin position="14"/>
        <end position="383"/>
    </location>
</feature>
<keyword evidence="5 6" id="KW-0326">Glycosidase</keyword>
<organism evidence="10 11">
    <name type="scientific">Rhodococcus antarcticus</name>
    <dbReference type="NCBI Taxonomy" id="2987751"/>
    <lineage>
        <taxon>Bacteria</taxon>
        <taxon>Bacillati</taxon>
        <taxon>Actinomycetota</taxon>
        <taxon>Actinomycetes</taxon>
        <taxon>Mycobacteriales</taxon>
        <taxon>Nocardiaceae</taxon>
        <taxon>Rhodococcus</taxon>
    </lineage>
</organism>
<dbReference type="InterPro" id="IPR029062">
    <property type="entry name" value="Class_I_gatase-like"/>
</dbReference>
<evidence type="ECO:0000256" key="6">
    <source>
        <dbReference type="PIRNR" id="PIRNR001084"/>
    </source>
</evidence>
<evidence type="ECO:0000256" key="4">
    <source>
        <dbReference type="ARBA" id="ARBA00022801"/>
    </source>
</evidence>
<dbReference type="SUPFAM" id="SSF52317">
    <property type="entry name" value="Class I glutamine amidotransferase-like"/>
    <property type="match status" value="1"/>
</dbReference>
<evidence type="ECO:0000256" key="2">
    <source>
        <dbReference type="ARBA" id="ARBA00005940"/>
    </source>
</evidence>
<dbReference type="CDD" id="cd03143">
    <property type="entry name" value="A4_beta-galactosidase_middle_domain"/>
    <property type="match status" value="1"/>
</dbReference>
<dbReference type="Pfam" id="PF08532">
    <property type="entry name" value="Glyco_hydro_42M"/>
    <property type="match status" value="1"/>
</dbReference>
<dbReference type="SUPFAM" id="SSF51445">
    <property type="entry name" value="(Trans)glycosidases"/>
    <property type="match status" value="1"/>
</dbReference>
<comment type="catalytic activity">
    <reaction evidence="1 6">
        <text>Hydrolysis of terminal non-reducing beta-D-galactose residues in beta-D-galactosides.</text>
        <dbReference type="EC" id="3.2.1.23"/>
    </reaction>
</comment>
<evidence type="ECO:0000259" key="7">
    <source>
        <dbReference type="Pfam" id="PF02449"/>
    </source>
</evidence>
<dbReference type="PANTHER" id="PTHR36447:SF1">
    <property type="entry name" value="BETA-GALACTOSIDASE GANA"/>
    <property type="match status" value="1"/>
</dbReference>
<dbReference type="PANTHER" id="PTHR36447">
    <property type="entry name" value="BETA-GALACTOSIDASE GANA"/>
    <property type="match status" value="1"/>
</dbReference>
<sequence>MRNWPADGIALGADYNPEQWPEEVWVDDVARMQEAGVTFATVGVFSWSLLEPSPGVYTFDWLDRVLDLLNAGGIAVDLATATASPPPWFSHAHPGTLPVDHSGRTLWPGSRQSWCPSSTVFTEAATGLTEQMARRYHDHPALALWHVSNEYACHNAPCYCDTCAGAFRTWLDKRYGDLDTLNAAWGTAFWSQRYTDLAQVLPPRISTAHSNPTQELDYRRFTSDALLAQHQAELSVLRVHSPGVPVTTNFMTLDHFRHLDYTEWTGSVDVVSTDHYVCGDLTDPEAELSFAADLTRGLAGGAPWLLMEHSTSAVNWQPVNRAKTPGQLLRHSLTHVARGADTLGFFQWRQSRAGAEKFHSAMLPHAGTGSKVWRDVVALGRAAAALGEVLGSRVEADVALLWDYQSGWALNAPSHPSSQVEYGEVAHDLHAALRRAGVTVDVVGPRTDLSGYRVVLVPTLYLASDETLVAVAAAARAGAQVLLTYFSGVVDAHDHLRGDGWSPEVAALTGARTAEHAPLPAQARVALDGLLTGSATRWSEWVDVEHGTEVLSRATDGDTSGQAVLTRRPVGSGAAWYLATRPDAAGLDALLARVCADAGVSPAAEVGPGVEVVRRRSELGSWLFVINHADVAAEVPASGHELLSGADVDHLSVPAGGVAVLREA</sequence>
<dbReference type="EC" id="3.2.1.23" evidence="3 6"/>
<dbReference type="InterPro" id="IPR013738">
    <property type="entry name" value="Beta_galactosidase_Trimer"/>
</dbReference>
<feature type="domain" description="Beta-galactosidase C-terminal" evidence="9">
    <location>
        <begin position="609"/>
        <end position="663"/>
    </location>
</feature>
<dbReference type="Gene3D" id="3.20.20.80">
    <property type="entry name" value="Glycosidases"/>
    <property type="match status" value="1"/>
</dbReference>
<comment type="similarity">
    <text evidence="2 6">Belongs to the glycosyl hydrolase 42 family.</text>
</comment>
<accession>A0ABY6NYF6</accession>
<proteinExistence type="inferred from homology"/>
<evidence type="ECO:0000313" key="11">
    <source>
        <dbReference type="Proteomes" id="UP001164965"/>
    </source>
</evidence>
<dbReference type="InterPro" id="IPR013739">
    <property type="entry name" value="Beta_galactosidase_C"/>
</dbReference>
<dbReference type="Proteomes" id="UP001164965">
    <property type="component" value="Chromosome"/>
</dbReference>
<dbReference type="InterPro" id="IPR003476">
    <property type="entry name" value="Glyco_hydro_42"/>
</dbReference>
<dbReference type="EMBL" id="CP110615">
    <property type="protein sequence ID" value="UZJ24395.1"/>
    <property type="molecule type" value="Genomic_DNA"/>
</dbReference>
<dbReference type="InterPro" id="IPR013780">
    <property type="entry name" value="Glyco_hydro_b"/>
</dbReference>